<accession>A0A448X628</accession>
<name>A0A448X628_9PLAT</name>
<dbReference type="Gene3D" id="3.30.930.10">
    <property type="entry name" value="Bira Bifunctional Protein, Domain 2"/>
    <property type="match status" value="1"/>
</dbReference>
<keyword evidence="2" id="KW-1185">Reference proteome</keyword>
<sequence length="93" mass="9912">MSNELPTSAQSRHRNHRCGLGHLRVENLANGAGARSYYLGGPLAWLEAGLVRLAIDRLLASGFRLVGVPDLVPAGVIDATGFQTTGERNQVCT</sequence>
<evidence type="ECO:0000313" key="2">
    <source>
        <dbReference type="Proteomes" id="UP000784294"/>
    </source>
</evidence>
<dbReference type="Proteomes" id="UP000784294">
    <property type="component" value="Unassembled WGS sequence"/>
</dbReference>
<organism evidence="1 2">
    <name type="scientific">Protopolystoma xenopodis</name>
    <dbReference type="NCBI Taxonomy" id="117903"/>
    <lineage>
        <taxon>Eukaryota</taxon>
        <taxon>Metazoa</taxon>
        <taxon>Spiralia</taxon>
        <taxon>Lophotrochozoa</taxon>
        <taxon>Platyhelminthes</taxon>
        <taxon>Monogenea</taxon>
        <taxon>Polyopisthocotylea</taxon>
        <taxon>Polystomatidea</taxon>
        <taxon>Polystomatidae</taxon>
        <taxon>Protopolystoma</taxon>
    </lineage>
</organism>
<dbReference type="InterPro" id="IPR045864">
    <property type="entry name" value="aa-tRNA-synth_II/BPL/LPL"/>
</dbReference>
<comment type="caution">
    <text evidence="1">The sequence shown here is derived from an EMBL/GenBank/DDBJ whole genome shotgun (WGS) entry which is preliminary data.</text>
</comment>
<protein>
    <submittedName>
        <fullName evidence="1">Uncharacterized protein</fullName>
    </submittedName>
</protein>
<dbReference type="OrthoDB" id="10264585at2759"/>
<proteinExistence type="predicted"/>
<reference evidence="1" key="1">
    <citation type="submission" date="2018-11" db="EMBL/GenBank/DDBJ databases">
        <authorList>
            <consortium name="Pathogen Informatics"/>
        </authorList>
    </citation>
    <scope>NUCLEOTIDE SEQUENCE</scope>
</reference>
<dbReference type="EMBL" id="CAAALY010099936">
    <property type="protein sequence ID" value="VEL29056.1"/>
    <property type="molecule type" value="Genomic_DNA"/>
</dbReference>
<gene>
    <name evidence="1" type="ORF">PXEA_LOCUS22496</name>
</gene>
<evidence type="ECO:0000313" key="1">
    <source>
        <dbReference type="EMBL" id="VEL29056.1"/>
    </source>
</evidence>
<dbReference type="AlphaFoldDB" id="A0A448X628"/>